<gene>
    <name evidence="2" type="ORF">SE17_26660</name>
</gene>
<proteinExistence type="predicted"/>
<name>A0A0P9FCK8_9CHLR</name>
<sequence length="174" mass="17180">MTGLQRIALICALAIITVGVGISVAAISSPSANIGRLPGIPAPTTAATAQSNAAPQPAAANTLPSAAPASGAALPATNADATAAATTSPPDAEKDSAASLAARVAQALDDLHSGELSATLDYGQGDGSLSQVRFDLGDGQSPASFAQNTTYAGVKGRRSDQRITVGAQTWQRVS</sequence>
<evidence type="ECO:0000256" key="1">
    <source>
        <dbReference type="SAM" id="MobiDB-lite"/>
    </source>
</evidence>
<keyword evidence="3" id="KW-1185">Reference proteome</keyword>
<organism evidence="2 3">
    <name type="scientific">Kouleothrix aurantiaca</name>
    <dbReference type="NCBI Taxonomy" id="186479"/>
    <lineage>
        <taxon>Bacteria</taxon>
        <taxon>Bacillati</taxon>
        <taxon>Chloroflexota</taxon>
        <taxon>Chloroflexia</taxon>
        <taxon>Chloroflexales</taxon>
        <taxon>Roseiflexineae</taxon>
        <taxon>Roseiflexaceae</taxon>
        <taxon>Kouleothrix</taxon>
    </lineage>
</organism>
<dbReference type="Proteomes" id="UP000050509">
    <property type="component" value="Unassembled WGS sequence"/>
</dbReference>
<dbReference type="EMBL" id="LJCR01001365">
    <property type="protein sequence ID" value="KPV50486.1"/>
    <property type="molecule type" value="Genomic_DNA"/>
</dbReference>
<reference evidence="2 3" key="1">
    <citation type="submission" date="2015-09" db="EMBL/GenBank/DDBJ databases">
        <title>Draft genome sequence of Kouleothrix aurantiaca JCM 19913.</title>
        <authorList>
            <person name="Hemp J."/>
        </authorList>
    </citation>
    <scope>NUCLEOTIDE SEQUENCE [LARGE SCALE GENOMIC DNA]</scope>
    <source>
        <strain evidence="2 3">COM-B</strain>
    </source>
</reference>
<evidence type="ECO:0000313" key="3">
    <source>
        <dbReference type="Proteomes" id="UP000050509"/>
    </source>
</evidence>
<evidence type="ECO:0000313" key="2">
    <source>
        <dbReference type="EMBL" id="KPV50486.1"/>
    </source>
</evidence>
<feature type="region of interest" description="Disordered" evidence="1">
    <location>
        <begin position="45"/>
        <end position="99"/>
    </location>
</feature>
<dbReference type="AlphaFoldDB" id="A0A0P9FCK8"/>
<feature type="compositionally biased region" description="Low complexity" evidence="1">
    <location>
        <begin position="45"/>
        <end position="90"/>
    </location>
</feature>
<feature type="non-terminal residue" evidence="2">
    <location>
        <position position="174"/>
    </location>
</feature>
<comment type="caution">
    <text evidence="2">The sequence shown here is derived from an EMBL/GenBank/DDBJ whole genome shotgun (WGS) entry which is preliminary data.</text>
</comment>
<protein>
    <submittedName>
        <fullName evidence="2">Uncharacterized protein</fullName>
    </submittedName>
</protein>
<accession>A0A0P9FCK8</accession>